<sequence>MDVYVTLRFHHGGKLQQKPRIKYEGGIVTDCSDVDVGKLSYFEFVDIVKEIGYNCSACVVYIKPPKCRRVIEVKSDRDIMGIVHKLKNGNIVELYVTHLVEEAVVPPPPPPPEIGYLNDVGGESNTIFYKESSQTFEGSKGLGFEEAAQPAEPIVGEELGEVLGRTSAGVGEDLGRASAGVGEDLGSDFVSVGEDLGEASDDSDNADLSDEGEDEYGSDVHEEVINLRKEKRAAKIKKRKEKGPRSEGVDLGKKGVDLGYDEYLSKKQTTFAGKIAGDEPYFDSDEAVSFEIDTDEDVNEEDEVEQPIRRQRKARRAKRNKKKVVFDPTCQLIVWETGLAFESVKQFREAITRYAVQEHVELDKYVNDATRVRVKCTAGCPWLLFGSIDSRTRDFVVKNYNPVHKCNGTTKNKLVNSKYLSERYKDRIISEPGIRVFQFQILVKKELNVYVGRTVARKARNIVLKQIMGDHVEEFKRVLDYRDELLKTNPGSTCVVRLSEETFEGDRKIFQSFYICFDALKKAFKDGARRCIGFDGCFLKGVSRGQLLVAVCKDGNNQMLPLAWAVVEVENTFTWKWFIKLVRHDLELGDGTELTTITDMQKGLDKAIQDLLPNAEQRMCARHVLANWSKNWKGIERRNCFWRCAKSTYEQELKRNLDHMEKLGTGICDDLLWYNIERWSKLYFKFFSCCDSVDNNMAESFNSWILGPRHKTIITMLEEIRIKVMRRIGQLREFCDTWITKESCT</sequence>
<dbReference type="InterPro" id="IPR004332">
    <property type="entry name" value="Transposase_MuDR"/>
</dbReference>
<dbReference type="Proteomes" id="UP000826656">
    <property type="component" value="Unassembled WGS sequence"/>
</dbReference>
<evidence type="ECO:0000313" key="6">
    <source>
        <dbReference type="Proteomes" id="UP000826656"/>
    </source>
</evidence>
<feature type="domain" description="MULE transposase" evidence="3">
    <location>
        <begin position="532"/>
        <end position="627"/>
    </location>
</feature>
<feature type="compositionally biased region" description="Acidic residues" evidence="1">
    <location>
        <begin position="195"/>
        <end position="217"/>
    </location>
</feature>
<dbReference type="Pfam" id="PF03108">
    <property type="entry name" value="DBD_Tnp_Mut"/>
    <property type="match status" value="1"/>
</dbReference>
<dbReference type="PANTHER" id="PTHR31973">
    <property type="entry name" value="POLYPROTEIN, PUTATIVE-RELATED"/>
    <property type="match status" value="1"/>
</dbReference>
<gene>
    <name evidence="5" type="ORF">KY290_016989</name>
</gene>
<evidence type="ECO:0000256" key="1">
    <source>
        <dbReference type="SAM" id="MobiDB-lite"/>
    </source>
</evidence>
<reference evidence="5 6" key="1">
    <citation type="journal article" date="2021" name="bioRxiv">
        <title>Chromosome-scale and haplotype-resolved genome assembly of a tetraploid potato cultivar.</title>
        <authorList>
            <person name="Sun H."/>
            <person name="Jiao W.-B."/>
            <person name="Krause K."/>
            <person name="Campoy J.A."/>
            <person name="Goel M."/>
            <person name="Folz-Donahue K."/>
            <person name="Kukat C."/>
            <person name="Huettel B."/>
            <person name="Schneeberger K."/>
        </authorList>
    </citation>
    <scope>NUCLEOTIDE SEQUENCE [LARGE SCALE GENOMIC DNA]</scope>
    <source>
        <strain evidence="5">SolTubOtavaFocal</strain>
        <tissue evidence="5">Leaves</tissue>
    </source>
</reference>
<feature type="region of interest" description="Disordered" evidence="1">
    <location>
        <begin position="191"/>
        <end position="218"/>
    </location>
</feature>
<protein>
    <submittedName>
        <fullName evidence="5">Uncharacterized protein</fullName>
    </submittedName>
</protein>
<dbReference type="Pfam" id="PF10551">
    <property type="entry name" value="MULE"/>
    <property type="match status" value="1"/>
</dbReference>
<evidence type="ECO:0000259" key="3">
    <source>
        <dbReference type="Pfam" id="PF10551"/>
    </source>
</evidence>
<evidence type="ECO:0000259" key="4">
    <source>
        <dbReference type="Pfam" id="PF26130"/>
    </source>
</evidence>
<dbReference type="InterPro" id="IPR018289">
    <property type="entry name" value="MULE_transposase_dom"/>
</dbReference>
<feature type="domain" description="Transposase MuDR plant" evidence="2">
    <location>
        <begin position="334"/>
        <end position="385"/>
    </location>
</feature>
<evidence type="ECO:0000259" key="2">
    <source>
        <dbReference type="Pfam" id="PF03108"/>
    </source>
</evidence>
<evidence type="ECO:0000313" key="5">
    <source>
        <dbReference type="EMBL" id="KAH0760916.1"/>
    </source>
</evidence>
<feature type="region of interest" description="Disordered" evidence="1">
    <location>
        <begin position="295"/>
        <end position="314"/>
    </location>
</feature>
<dbReference type="EMBL" id="JAIVGD010000013">
    <property type="protein sequence ID" value="KAH0760916.1"/>
    <property type="molecule type" value="Genomic_DNA"/>
</dbReference>
<dbReference type="PANTHER" id="PTHR31973:SF197">
    <property type="entry name" value="SWIM-TYPE DOMAIN-CONTAINING PROTEIN"/>
    <property type="match status" value="1"/>
</dbReference>
<keyword evidence="6" id="KW-1185">Reference proteome</keyword>
<dbReference type="Pfam" id="PF26130">
    <property type="entry name" value="PB1-like"/>
    <property type="match status" value="1"/>
</dbReference>
<name>A0ABQ7VA32_SOLTU</name>
<feature type="domain" description="PB1-like" evidence="4">
    <location>
        <begin position="1"/>
        <end position="98"/>
    </location>
</feature>
<organism evidence="5 6">
    <name type="scientific">Solanum tuberosum</name>
    <name type="common">Potato</name>
    <dbReference type="NCBI Taxonomy" id="4113"/>
    <lineage>
        <taxon>Eukaryota</taxon>
        <taxon>Viridiplantae</taxon>
        <taxon>Streptophyta</taxon>
        <taxon>Embryophyta</taxon>
        <taxon>Tracheophyta</taxon>
        <taxon>Spermatophyta</taxon>
        <taxon>Magnoliopsida</taxon>
        <taxon>eudicotyledons</taxon>
        <taxon>Gunneridae</taxon>
        <taxon>Pentapetalae</taxon>
        <taxon>asterids</taxon>
        <taxon>lamiids</taxon>
        <taxon>Solanales</taxon>
        <taxon>Solanaceae</taxon>
        <taxon>Solanoideae</taxon>
        <taxon>Solaneae</taxon>
        <taxon>Solanum</taxon>
    </lineage>
</organism>
<proteinExistence type="predicted"/>
<feature type="compositionally biased region" description="Acidic residues" evidence="1">
    <location>
        <begin position="295"/>
        <end position="305"/>
    </location>
</feature>
<accession>A0ABQ7VA32</accession>
<comment type="caution">
    <text evidence="5">The sequence shown here is derived from an EMBL/GenBank/DDBJ whole genome shotgun (WGS) entry which is preliminary data.</text>
</comment>
<dbReference type="InterPro" id="IPR058594">
    <property type="entry name" value="PB1-like_dom_pln"/>
</dbReference>